<protein>
    <recommendedName>
        <fullName evidence="6">Leucine-rich repeat-containing protein 27</fullName>
    </recommendedName>
</protein>
<dbReference type="SUPFAM" id="SSF52058">
    <property type="entry name" value="L domain-like"/>
    <property type="match status" value="1"/>
</dbReference>
<dbReference type="SMART" id="SM00369">
    <property type="entry name" value="LRR_TYP"/>
    <property type="match status" value="3"/>
</dbReference>
<gene>
    <name evidence="4" type="ORF">KIL84_003096</name>
</gene>
<dbReference type="InterPro" id="IPR001611">
    <property type="entry name" value="Leu-rich_rpt"/>
</dbReference>
<reference evidence="4" key="1">
    <citation type="submission" date="2021-09" db="EMBL/GenBank/DDBJ databases">
        <title>The genome of Mauremys mutica provides insights into the evolution of semi-aquatic lifestyle.</title>
        <authorList>
            <person name="Gong S."/>
            <person name="Gao Y."/>
        </authorList>
    </citation>
    <scope>NUCLEOTIDE SEQUENCE</scope>
    <source>
        <strain evidence="4">MM-2020</strain>
        <tissue evidence="4">Muscle</tissue>
    </source>
</reference>
<organism evidence="4 5">
    <name type="scientific">Mauremys mutica</name>
    <name type="common">yellowpond turtle</name>
    <dbReference type="NCBI Taxonomy" id="74926"/>
    <lineage>
        <taxon>Eukaryota</taxon>
        <taxon>Metazoa</taxon>
        <taxon>Chordata</taxon>
        <taxon>Craniata</taxon>
        <taxon>Vertebrata</taxon>
        <taxon>Euteleostomi</taxon>
        <taxon>Archelosauria</taxon>
        <taxon>Testudinata</taxon>
        <taxon>Testudines</taxon>
        <taxon>Cryptodira</taxon>
        <taxon>Durocryptodira</taxon>
        <taxon>Testudinoidea</taxon>
        <taxon>Geoemydidae</taxon>
        <taxon>Geoemydinae</taxon>
        <taxon>Mauremys</taxon>
    </lineage>
</organism>
<evidence type="ECO:0008006" key="6">
    <source>
        <dbReference type="Google" id="ProtNLM"/>
    </source>
</evidence>
<dbReference type="InterPro" id="IPR050216">
    <property type="entry name" value="LRR_domain-containing"/>
</dbReference>
<evidence type="ECO:0000256" key="2">
    <source>
        <dbReference type="ARBA" id="ARBA00022737"/>
    </source>
</evidence>
<dbReference type="Gene3D" id="3.80.10.10">
    <property type="entry name" value="Ribonuclease Inhibitor"/>
    <property type="match status" value="1"/>
</dbReference>
<dbReference type="InterPro" id="IPR032675">
    <property type="entry name" value="LRR_dom_sf"/>
</dbReference>
<evidence type="ECO:0000256" key="3">
    <source>
        <dbReference type="SAM" id="MobiDB-lite"/>
    </source>
</evidence>
<keyword evidence="2" id="KW-0677">Repeat</keyword>
<proteinExistence type="predicted"/>
<evidence type="ECO:0000256" key="1">
    <source>
        <dbReference type="ARBA" id="ARBA00022614"/>
    </source>
</evidence>
<keyword evidence="1" id="KW-0433">Leucine-rich repeat</keyword>
<dbReference type="GO" id="GO:0005737">
    <property type="term" value="C:cytoplasm"/>
    <property type="evidence" value="ECO:0007669"/>
    <property type="project" value="TreeGrafter"/>
</dbReference>
<dbReference type="PROSITE" id="PS51450">
    <property type="entry name" value="LRR"/>
    <property type="match status" value="1"/>
</dbReference>
<comment type="caution">
    <text evidence="4">The sequence shown here is derived from an EMBL/GenBank/DDBJ whole genome shotgun (WGS) entry which is preliminary data.</text>
</comment>
<name>A0A9D3WVV6_9SAUR</name>
<dbReference type="Proteomes" id="UP000827986">
    <property type="component" value="Unassembled WGS sequence"/>
</dbReference>
<dbReference type="PANTHER" id="PTHR48051:SF35">
    <property type="entry name" value="LEUCINE-RICH REPEAT-CONTAINING PROTEIN 27"/>
    <property type="match status" value="1"/>
</dbReference>
<keyword evidence="5" id="KW-1185">Reference proteome</keyword>
<accession>A0A9D3WVV6</accession>
<dbReference type="InterPro" id="IPR003591">
    <property type="entry name" value="Leu-rich_rpt_typical-subtyp"/>
</dbReference>
<dbReference type="AlphaFoldDB" id="A0A9D3WVV6"/>
<dbReference type="Pfam" id="PF13855">
    <property type="entry name" value="LRR_8"/>
    <property type="match status" value="1"/>
</dbReference>
<feature type="region of interest" description="Disordered" evidence="3">
    <location>
        <begin position="465"/>
        <end position="491"/>
    </location>
</feature>
<feature type="compositionally biased region" description="Basic and acidic residues" evidence="3">
    <location>
        <begin position="482"/>
        <end position="491"/>
    </location>
</feature>
<feature type="region of interest" description="Disordered" evidence="3">
    <location>
        <begin position="516"/>
        <end position="538"/>
    </location>
</feature>
<evidence type="ECO:0000313" key="5">
    <source>
        <dbReference type="Proteomes" id="UP000827986"/>
    </source>
</evidence>
<dbReference type="PANTHER" id="PTHR48051">
    <property type="match status" value="1"/>
</dbReference>
<evidence type="ECO:0000313" key="4">
    <source>
        <dbReference type="EMBL" id="KAH1167613.1"/>
    </source>
</evidence>
<sequence length="538" mass="62813">MDESLSEESCGGGDYLENEDQKKRHLSGSSPSKDIRKAVEDTLSTPSNSLDLSRKKLQHLTEEIYKLPNLKHLHLEGNALVIIPKDLFQQLPNLVWLDLRYNKIKTLPPGIGCHKISGFDLLLLLEDYLLEVIWMTCIEKSHETVISAVALHAPIERRGYAEWIQQLKTLLLERNPIKRLPVELGNLTSLTALNLRHCPLEFPPKDVVQRGLRSILCFLRNVGNGKLVNLEPDTQEMPPVEKLNLTELMKSSLDLSDEWPNEEEMLRFQKLREEMVKDEKEEFLANQDLNPKATMQEFAEFRKNGRKKERLYNKSATLSRKKFSQKNIFSEFQSYDKMIQAKQAEEFRLAVQKELKETQALIEQHRKDKEVLREWRQRAKMMKEKKEVLFRYSPTRADMISKSAPYATDNINYHNTREGCENLKKCTPEKSEHVRRMLKVNSIREAEAASASREKELEQRIKQHTQMIKERRKKSKGTPQEEMQRAKQDFETAEKLQAELAQVKQELQQEYRFTAFTGEPVPDSPRMPPHNIFSTMKF</sequence>
<feature type="region of interest" description="Disordered" evidence="3">
    <location>
        <begin position="1"/>
        <end position="47"/>
    </location>
</feature>
<dbReference type="EMBL" id="JAHDVG010000486">
    <property type="protein sequence ID" value="KAH1167613.1"/>
    <property type="molecule type" value="Genomic_DNA"/>
</dbReference>